<name>A0A1L3KJC3_9VIRU</name>
<dbReference type="Proteomes" id="UP000204491">
    <property type="component" value="Segment"/>
</dbReference>
<accession>A0A1L3KJC3</accession>
<dbReference type="KEGG" id="vg:30684904"/>
<dbReference type="RefSeq" id="YP_009330057.1">
    <property type="nucleotide sequence ID" value="NC_032222.1"/>
</dbReference>
<sequence length="356" mass="40490">MVRRRNSRRRREGRTRKIYRKEMNDNAQNKQPINTPEDNVNIPVVSIQPITQQELSGLKYTGITAKIKLPLELDSGDFLFAINTDGFIPPVNLKAKDMNAFNRIYPNLLPIQPSQSAHSIIQLDHKFLPTYEQCQYLSNRFMQGSVGVVVRLVSNVGQTGHLAVTHLTGIQRDYYLPSEEYQGLRFRNMPTDTFAGSLAGLTLVDISTNRNLSLISTNNPATNVLDFNKKLCEIASFTASQTTREKEIMESQFLEDWLLFGPTNSMPNTGGETFELSFYFDYSRVTFFIPLYPVIPTVLQERAKQILRFSKTYVEGVEIGDIAESDIQWLPGYSPEPFDKQKKLAVDYIAKLVANN</sequence>
<organism evidence="1">
    <name type="scientific">Hubei picorna-like virus 82</name>
    <dbReference type="NCBI Taxonomy" id="1923167"/>
    <lineage>
        <taxon>Viruses</taxon>
        <taxon>Riboviria</taxon>
        <taxon>Orthornavirae</taxon>
        <taxon>Pisuviricota</taxon>
        <taxon>Pisoniviricetes</taxon>
        <taxon>Picornavirales</taxon>
        <taxon>Polycipiviridae</taxon>
        <taxon>Chipolycivirus</taxon>
        <taxon>Chipolycivirus hubeiense</taxon>
        <taxon>Hubei chipolycivirus</taxon>
    </lineage>
</organism>
<protein>
    <submittedName>
        <fullName evidence="1">Uncharacterized protein</fullName>
    </submittedName>
</protein>
<dbReference type="GeneID" id="30684904"/>
<reference evidence="1" key="1">
    <citation type="journal article" date="2016" name="Nature">
        <title>Redefining the invertebrate RNA virosphere.</title>
        <authorList>
            <person name="Shi M."/>
            <person name="Lin X.D."/>
            <person name="Tian J.H."/>
            <person name="Chen L.J."/>
            <person name="Chen X."/>
            <person name="Li C.X."/>
            <person name="Qin X.C."/>
            <person name="Li J."/>
            <person name="Cao J.P."/>
            <person name="Eden J.S."/>
            <person name="Buchmann J."/>
            <person name="Wang W."/>
            <person name="Xu J."/>
            <person name="Holmes E.C."/>
            <person name="Zhang Y.Z."/>
        </authorList>
    </citation>
    <scope>NUCLEOTIDE SEQUENCE [LARGE SCALE GENOMIC DNA]</scope>
    <source>
        <strain evidence="1">Spider133992</strain>
    </source>
</reference>
<dbReference type="EMBL" id="KX883688">
    <property type="protein sequence ID" value="APG77436.1"/>
    <property type="molecule type" value="Genomic_RNA"/>
</dbReference>
<keyword evidence="2" id="KW-1185">Reference proteome</keyword>
<evidence type="ECO:0000313" key="2">
    <source>
        <dbReference type="Proteomes" id="UP000204491"/>
    </source>
</evidence>
<proteinExistence type="predicted"/>
<evidence type="ECO:0000313" key="1">
    <source>
        <dbReference type="EMBL" id="APG77436.1"/>
    </source>
</evidence>